<feature type="domain" description="ABC transporter" evidence="8">
    <location>
        <begin position="357"/>
        <end position="591"/>
    </location>
</feature>
<name>A0AAU8JGV4_9CYAN</name>
<dbReference type="InterPro" id="IPR017871">
    <property type="entry name" value="ABC_transporter-like_CS"/>
</dbReference>
<evidence type="ECO:0000256" key="6">
    <source>
        <dbReference type="ARBA" id="ARBA00023136"/>
    </source>
</evidence>
<evidence type="ECO:0000256" key="2">
    <source>
        <dbReference type="ARBA" id="ARBA00022692"/>
    </source>
</evidence>
<evidence type="ECO:0000256" key="3">
    <source>
        <dbReference type="ARBA" id="ARBA00022741"/>
    </source>
</evidence>
<evidence type="ECO:0000259" key="9">
    <source>
        <dbReference type="PROSITE" id="PS50929"/>
    </source>
</evidence>
<dbReference type="AlphaFoldDB" id="A0AAU8JGV4"/>
<dbReference type="Gene3D" id="3.40.50.300">
    <property type="entry name" value="P-loop containing nucleotide triphosphate hydrolases"/>
    <property type="match status" value="1"/>
</dbReference>
<dbReference type="FunFam" id="3.40.50.300:FF:000218">
    <property type="entry name" value="Multidrug ABC transporter ATP-binding protein"/>
    <property type="match status" value="1"/>
</dbReference>
<dbReference type="GO" id="GO:0005886">
    <property type="term" value="C:plasma membrane"/>
    <property type="evidence" value="ECO:0007669"/>
    <property type="project" value="UniProtKB-SubCell"/>
</dbReference>
<feature type="transmembrane region" description="Helical" evidence="7">
    <location>
        <begin position="261"/>
        <end position="282"/>
    </location>
</feature>
<dbReference type="PROSITE" id="PS50929">
    <property type="entry name" value="ABC_TM1F"/>
    <property type="match status" value="1"/>
</dbReference>
<dbReference type="GO" id="GO:0005524">
    <property type="term" value="F:ATP binding"/>
    <property type="evidence" value="ECO:0007669"/>
    <property type="project" value="UniProtKB-KW"/>
</dbReference>
<dbReference type="CDD" id="cd07346">
    <property type="entry name" value="ABC_6TM_exporters"/>
    <property type="match status" value="1"/>
</dbReference>
<keyword evidence="3" id="KW-0547">Nucleotide-binding</keyword>
<dbReference type="SUPFAM" id="SSF90123">
    <property type="entry name" value="ABC transporter transmembrane region"/>
    <property type="match status" value="1"/>
</dbReference>
<feature type="transmembrane region" description="Helical" evidence="7">
    <location>
        <begin position="180"/>
        <end position="197"/>
    </location>
</feature>
<evidence type="ECO:0000313" key="10">
    <source>
        <dbReference type="EMBL" id="XCM37692.1"/>
    </source>
</evidence>
<dbReference type="GO" id="GO:0016887">
    <property type="term" value="F:ATP hydrolysis activity"/>
    <property type="evidence" value="ECO:0007669"/>
    <property type="project" value="InterPro"/>
</dbReference>
<dbReference type="Pfam" id="PF00664">
    <property type="entry name" value="ABC_membrane"/>
    <property type="match status" value="1"/>
</dbReference>
<dbReference type="Gene3D" id="1.20.1560.10">
    <property type="entry name" value="ABC transporter type 1, transmembrane domain"/>
    <property type="match status" value="1"/>
</dbReference>
<gene>
    <name evidence="10" type="ORF">ABWT76_000477</name>
</gene>
<comment type="subcellular location">
    <subcellularLocation>
        <location evidence="1">Cell membrane</location>
        <topology evidence="1">Multi-pass membrane protein</topology>
    </subcellularLocation>
</comment>
<evidence type="ECO:0000256" key="1">
    <source>
        <dbReference type="ARBA" id="ARBA00004651"/>
    </source>
</evidence>
<dbReference type="PANTHER" id="PTHR43394">
    <property type="entry name" value="ATP-DEPENDENT PERMEASE MDL1, MITOCHONDRIAL"/>
    <property type="match status" value="1"/>
</dbReference>
<dbReference type="InterPro" id="IPR011527">
    <property type="entry name" value="ABC1_TM_dom"/>
</dbReference>
<feature type="transmembrane region" description="Helical" evidence="7">
    <location>
        <begin position="77"/>
        <end position="101"/>
    </location>
</feature>
<keyword evidence="5 7" id="KW-1133">Transmembrane helix</keyword>
<dbReference type="PROSITE" id="PS50893">
    <property type="entry name" value="ABC_TRANSPORTER_2"/>
    <property type="match status" value="1"/>
</dbReference>
<feature type="transmembrane region" description="Helical" evidence="7">
    <location>
        <begin position="156"/>
        <end position="174"/>
    </location>
</feature>
<evidence type="ECO:0000259" key="8">
    <source>
        <dbReference type="PROSITE" id="PS50893"/>
    </source>
</evidence>
<dbReference type="SMART" id="SM00382">
    <property type="entry name" value="AAA"/>
    <property type="match status" value="1"/>
</dbReference>
<accession>A0AAU8JGV4</accession>
<keyword evidence="2 7" id="KW-0812">Transmembrane</keyword>
<dbReference type="Pfam" id="PF00005">
    <property type="entry name" value="ABC_tran"/>
    <property type="match status" value="1"/>
</dbReference>
<dbReference type="PROSITE" id="PS00211">
    <property type="entry name" value="ABC_TRANSPORTER_1"/>
    <property type="match status" value="1"/>
</dbReference>
<proteinExistence type="predicted"/>
<dbReference type="GO" id="GO:0015421">
    <property type="term" value="F:ABC-type oligopeptide transporter activity"/>
    <property type="evidence" value="ECO:0007669"/>
    <property type="project" value="TreeGrafter"/>
</dbReference>
<sequence>MQVTPITLMNNRQTDSLNLVERKTSYQQLFEYGIRHKTPFMMAIMSAFIFAFLKFLIPQVSRYAIDVLIPQKQFQLLPLLAVGILCFYVLFGLFNSLRVYLINFFAQKVINSIRTDLYNHIQNLSTGFFVHNRTGNLMSYLVRDVDAVGNLFSSHLAELVIDIASILVLIVYMLTMDWQLAILVIVTWPLIVYIMRLSKNKLEVAYRELETQAAEVSNILQDTISTIQAIKSFGNEKYEIDRFAECSHNYMDSNLRAIRRWSLVSPILNILNNLSSILVLVFGSWEVMLGRLTIGELTTFLMYVNIITKPFERFNGLIDIIQKAMVGAERIFEVLALEPEIKEKEDAINLKLVRGRLKFEGIEFGYEANQTIIHSLNLDIQPGMKVALVGSSGAGKSTIAKLAARFYDPQKGRVLIDDYDLRDISLKSLREHIGIVSQENLLLYGTVRDNIAYGKLDASDEEIEAAAKAAYAHDFIMELPNGYNSIIGERGVKLSGGQKQRIAIARVLLKNPEFVILDEATSALDTESERMIQQSVATMLEKRTSLIIAHRLSTIQNADLIVVLEKGKVVETGTHNDLILAGGRYASFTTVEC</sequence>
<keyword evidence="4 10" id="KW-0067">ATP-binding</keyword>
<organism evidence="10">
    <name type="scientific">Planktothricoides raciborskii GIHE-MW2</name>
    <dbReference type="NCBI Taxonomy" id="2792601"/>
    <lineage>
        <taxon>Bacteria</taxon>
        <taxon>Bacillati</taxon>
        <taxon>Cyanobacteriota</taxon>
        <taxon>Cyanophyceae</taxon>
        <taxon>Oscillatoriophycideae</taxon>
        <taxon>Oscillatoriales</taxon>
        <taxon>Oscillatoriaceae</taxon>
        <taxon>Planktothricoides</taxon>
    </lineage>
</organism>
<feature type="domain" description="ABC transmembrane type-1" evidence="9">
    <location>
        <begin position="43"/>
        <end position="323"/>
    </location>
</feature>
<evidence type="ECO:0000256" key="4">
    <source>
        <dbReference type="ARBA" id="ARBA00022840"/>
    </source>
</evidence>
<dbReference type="InterPro" id="IPR036640">
    <property type="entry name" value="ABC1_TM_sf"/>
</dbReference>
<dbReference type="InterPro" id="IPR039421">
    <property type="entry name" value="Type_1_exporter"/>
</dbReference>
<protein>
    <submittedName>
        <fullName evidence="10">ABC transporter ATP-binding protein</fullName>
    </submittedName>
</protein>
<feature type="transmembrane region" description="Helical" evidence="7">
    <location>
        <begin position="40"/>
        <end position="57"/>
    </location>
</feature>
<dbReference type="InterPro" id="IPR027417">
    <property type="entry name" value="P-loop_NTPase"/>
</dbReference>
<dbReference type="RefSeq" id="WP_054468701.1">
    <property type="nucleotide sequence ID" value="NZ_CP159837.1"/>
</dbReference>
<dbReference type="PANTHER" id="PTHR43394:SF1">
    <property type="entry name" value="ATP-BINDING CASSETTE SUB-FAMILY B MEMBER 10, MITOCHONDRIAL"/>
    <property type="match status" value="1"/>
</dbReference>
<dbReference type="InterPro" id="IPR003593">
    <property type="entry name" value="AAA+_ATPase"/>
</dbReference>
<evidence type="ECO:0000256" key="7">
    <source>
        <dbReference type="SAM" id="Phobius"/>
    </source>
</evidence>
<dbReference type="InterPro" id="IPR003439">
    <property type="entry name" value="ABC_transporter-like_ATP-bd"/>
</dbReference>
<dbReference type="EMBL" id="CP159837">
    <property type="protein sequence ID" value="XCM37692.1"/>
    <property type="molecule type" value="Genomic_DNA"/>
</dbReference>
<keyword evidence="6 7" id="KW-0472">Membrane</keyword>
<reference evidence="10" key="1">
    <citation type="submission" date="2024-07" db="EMBL/GenBank/DDBJ databases">
        <authorList>
            <person name="Kim Y.J."/>
            <person name="Jeong J.Y."/>
        </authorList>
    </citation>
    <scope>NUCLEOTIDE SEQUENCE</scope>
    <source>
        <strain evidence="10">GIHE-MW2</strain>
    </source>
</reference>
<dbReference type="SUPFAM" id="SSF52540">
    <property type="entry name" value="P-loop containing nucleoside triphosphate hydrolases"/>
    <property type="match status" value="1"/>
</dbReference>
<evidence type="ECO:0000256" key="5">
    <source>
        <dbReference type="ARBA" id="ARBA00022989"/>
    </source>
</evidence>